<reference evidence="4 5" key="1">
    <citation type="submission" date="2019-04" db="EMBL/GenBank/DDBJ databases">
        <title>Draft, Whole-Genome Sequence of the Anthracene-degrading Mycobacterium frederiksbergense LB501T, Isolated from a Polycyclic Aromatic Hydrocarbon (PAH)-Contaminated Soil.</title>
        <authorList>
            <person name="Augelletti F."/>
        </authorList>
    </citation>
    <scope>NUCLEOTIDE SEQUENCE [LARGE SCALE GENOMIC DNA]</scope>
    <source>
        <strain evidence="4 5">LB 501T</strain>
    </source>
</reference>
<dbReference type="Gene3D" id="3.40.50.2300">
    <property type="match status" value="2"/>
</dbReference>
<organism evidence="4 5">
    <name type="scientific">Mycolicibacterium frederiksbergense</name>
    <dbReference type="NCBI Taxonomy" id="117567"/>
    <lineage>
        <taxon>Bacteria</taxon>
        <taxon>Bacillati</taxon>
        <taxon>Actinomycetota</taxon>
        <taxon>Actinomycetes</taxon>
        <taxon>Mycobacteriales</taxon>
        <taxon>Mycobacteriaceae</taxon>
        <taxon>Mycolicibacterium</taxon>
    </lineage>
</organism>
<dbReference type="SUPFAM" id="SSF53822">
    <property type="entry name" value="Periplasmic binding protein-like I"/>
    <property type="match status" value="1"/>
</dbReference>
<proteinExistence type="inferred from homology"/>
<keyword evidence="5" id="KW-1185">Reference proteome</keyword>
<dbReference type="CDD" id="cd06268">
    <property type="entry name" value="PBP1_ABC_transporter_LIVBP-like"/>
    <property type="match status" value="1"/>
</dbReference>
<dbReference type="InterPro" id="IPR028081">
    <property type="entry name" value="Leu-bd"/>
</dbReference>
<dbReference type="InterPro" id="IPR028082">
    <property type="entry name" value="Peripla_BP_I"/>
</dbReference>
<evidence type="ECO:0000256" key="1">
    <source>
        <dbReference type="ARBA" id="ARBA00010062"/>
    </source>
</evidence>
<dbReference type="InterPro" id="IPR051010">
    <property type="entry name" value="BCAA_transport"/>
</dbReference>
<dbReference type="PANTHER" id="PTHR30483:SF6">
    <property type="entry name" value="PERIPLASMIC BINDING PROTEIN OF ABC TRANSPORTER FOR NATURAL AMINO ACIDS"/>
    <property type="match status" value="1"/>
</dbReference>
<dbReference type="Pfam" id="PF13458">
    <property type="entry name" value="Peripla_BP_6"/>
    <property type="match status" value="1"/>
</dbReference>
<name>A0A6H0SBN2_9MYCO</name>
<dbReference type="Proteomes" id="UP000501849">
    <property type="component" value="Chromosome"/>
</dbReference>
<protein>
    <submittedName>
        <fullName evidence="4">Amino acid ABC transporter substrate-binding protein</fullName>
    </submittedName>
</protein>
<keyword evidence="2" id="KW-0732">Signal</keyword>
<sequence length="372" mass="41476">MSYESSTEPIKIGYLMDFKLPESFPPEMKKDFFQTFELVFDEALADGRIDRKIELVYREVEGLPKGSVKKVIDAYGDLVDEGCLAVFGPHITDNAVPTREAIEERFRVPALSVTGSDDWLGEWTFAFPQGSLTDEPIFWADLLAKGGHTEVGVLIEASLVGETYLRNFRSACRRKNIRIVAEATIAQTAQNINEAVDIVHKAKPSALVHCGFGFGFGIVFLNAVLTELDWDPPRFTSTAFQNAWINPVMWEAFSGWTGIDQYDESNQVGQRFLDRYQQAYGRRPEYCVPVVNHDVANALLHAVIDAHPLSPRGVKEALERVKMLPAAAGAPGTRVSFGNWTRRAWMGAGYLVARSLDPDGVNSHLVDRFGEE</sequence>
<gene>
    <name evidence="4" type="ORF">EXE63_29465</name>
</gene>
<evidence type="ECO:0000313" key="5">
    <source>
        <dbReference type="Proteomes" id="UP000501849"/>
    </source>
</evidence>
<dbReference type="KEGG" id="mfre:EXE63_29465"/>
<evidence type="ECO:0000256" key="2">
    <source>
        <dbReference type="ARBA" id="ARBA00022729"/>
    </source>
</evidence>
<comment type="similarity">
    <text evidence="1">Belongs to the leucine-binding protein family.</text>
</comment>
<feature type="domain" description="Leucine-binding protein" evidence="3">
    <location>
        <begin position="9"/>
        <end position="339"/>
    </location>
</feature>
<dbReference type="RefSeq" id="WP_168144874.1">
    <property type="nucleotide sequence ID" value="NZ_CP038799.1"/>
</dbReference>
<evidence type="ECO:0000259" key="3">
    <source>
        <dbReference type="Pfam" id="PF13458"/>
    </source>
</evidence>
<dbReference type="AlphaFoldDB" id="A0A6H0SBN2"/>
<dbReference type="EMBL" id="CP038799">
    <property type="protein sequence ID" value="QIV84546.1"/>
    <property type="molecule type" value="Genomic_DNA"/>
</dbReference>
<dbReference type="PANTHER" id="PTHR30483">
    <property type="entry name" value="LEUCINE-SPECIFIC-BINDING PROTEIN"/>
    <property type="match status" value="1"/>
</dbReference>
<accession>A0A6H0SBN2</accession>
<evidence type="ECO:0000313" key="4">
    <source>
        <dbReference type="EMBL" id="QIV84546.1"/>
    </source>
</evidence>